<sequence length="69" mass="7610">MIQCKVFTAEGNSIETATKQAVDKMNQWLGENEQTIKNPRIVSVTAASSSSNIWPSDKFGIAAIEYQTM</sequence>
<dbReference type="Proteomes" id="UP000034207">
    <property type="component" value="Unassembled WGS sequence"/>
</dbReference>
<dbReference type="EMBL" id="LBVV01000002">
    <property type="protein sequence ID" value="KKQ95226.1"/>
    <property type="molecule type" value="Genomic_DNA"/>
</dbReference>
<protein>
    <submittedName>
        <fullName evidence="1">Uncharacterized protein</fullName>
    </submittedName>
</protein>
<evidence type="ECO:0000313" key="1">
    <source>
        <dbReference type="EMBL" id="KKQ95226.1"/>
    </source>
</evidence>
<evidence type="ECO:0000313" key="2">
    <source>
        <dbReference type="Proteomes" id="UP000034207"/>
    </source>
</evidence>
<organism evidence="1 2">
    <name type="scientific">candidate division CPR2 bacterium GW2011_GWC2_39_10</name>
    <dbReference type="NCBI Taxonomy" id="1618345"/>
    <lineage>
        <taxon>Bacteria</taxon>
        <taxon>Bacteria division CPR2</taxon>
    </lineage>
</organism>
<dbReference type="AlphaFoldDB" id="A0A0G0Q0N9"/>
<name>A0A0G0Q0N9_UNCC2</name>
<reference evidence="1 2" key="1">
    <citation type="journal article" date="2015" name="Nature">
        <title>rRNA introns, odd ribosomes, and small enigmatic genomes across a large radiation of phyla.</title>
        <authorList>
            <person name="Brown C.T."/>
            <person name="Hug L.A."/>
            <person name="Thomas B.C."/>
            <person name="Sharon I."/>
            <person name="Castelle C.J."/>
            <person name="Singh A."/>
            <person name="Wilkins M.J."/>
            <person name="Williams K.H."/>
            <person name="Banfield J.F."/>
        </authorList>
    </citation>
    <scope>NUCLEOTIDE SEQUENCE [LARGE SCALE GENOMIC DNA]</scope>
</reference>
<proteinExistence type="predicted"/>
<accession>A0A0G0Q0N9</accession>
<gene>
    <name evidence="1" type="ORF">UT18_C0002G0003</name>
</gene>
<comment type="caution">
    <text evidence="1">The sequence shown here is derived from an EMBL/GenBank/DDBJ whole genome shotgun (WGS) entry which is preliminary data.</text>
</comment>